<evidence type="ECO:0008006" key="5">
    <source>
        <dbReference type="Google" id="ProtNLM"/>
    </source>
</evidence>
<organism evidence="3 4">
    <name type="scientific">Rhizobium lusitanum</name>
    <dbReference type="NCBI Taxonomy" id="293958"/>
    <lineage>
        <taxon>Bacteria</taxon>
        <taxon>Pseudomonadati</taxon>
        <taxon>Pseudomonadota</taxon>
        <taxon>Alphaproteobacteria</taxon>
        <taxon>Hyphomicrobiales</taxon>
        <taxon>Rhizobiaceae</taxon>
        <taxon>Rhizobium/Agrobacterium group</taxon>
        <taxon>Rhizobium</taxon>
    </lineage>
</organism>
<dbReference type="RefSeq" id="WP_163987453.1">
    <property type="nucleotide sequence ID" value="NZ_WUEY01000006.1"/>
</dbReference>
<reference evidence="3 4" key="1">
    <citation type="submission" date="2019-12" db="EMBL/GenBank/DDBJ databases">
        <title>Rhizobium genotypes associated with high levels of biological nitrogen fixation by grain legumes in a temperate-maritime cropping system.</title>
        <authorList>
            <person name="Maluk M."/>
            <person name="Francesc Ferrando Molina F."/>
            <person name="Lopez Del Egido L."/>
            <person name="Lafos M."/>
            <person name="Langarica-Fuentes A."/>
            <person name="Gebre Yohannes G."/>
            <person name="Young M.W."/>
            <person name="Martin P."/>
            <person name="Gantlett R."/>
            <person name="Kenicer G."/>
            <person name="Hawes C."/>
            <person name="Begg G.S."/>
            <person name="Quilliam R.S."/>
            <person name="Squire G.R."/>
            <person name="Poole P.S."/>
            <person name="Young P.W."/>
            <person name="Iannetta P.M."/>
            <person name="James E.K."/>
        </authorList>
    </citation>
    <scope>NUCLEOTIDE SEQUENCE [LARGE SCALE GENOMIC DNA]</scope>
    <source>
        <strain evidence="3 4">JHI1118</strain>
    </source>
</reference>
<name>A0A6L9UA36_9HYPH</name>
<dbReference type="Pfam" id="PF20441">
    <property type="entry name" value="TerL_nuclease"/>
    <property type="match status" value="1"/>
</dbReference>
<evidence type="ECO:0000313" key="4">
    <source>
        <dbReference type="Proteomes" id="UP000483035"/>
    </source>
</evidence>
<evidence type="ECO:0000313" key="3">
    <source>
        <dbReference type="EMBL" id="NEI70967.1"/>
    </source>
</evidence>
<sequence>MPKTRQSSQGKRKAGSRAQGSVILGLHRSDCAHLDPLILENSETGEEELVPDYPAIAHYYAECVVSGRLPSNRLLVAAAKRYLRMLEMAKNDRNEFYYSPEHVVDFCRFGERLRHFESGNWEINQIDADGKPDPSIILEPFEIWIESACQGFRRRLNGTRLVETALELIPRKNAKSLRAARAALYELCCAPGLGQEIPIAAATAKQADDTLFGDIVKMVKNDQELIEEFGLRVTNDEVTKGESKIFKLSSQGERLDGLNPSLALFEEGHAGAASVYKVVDSAFGARPNAQRRMITTAGYRAEGPGFDLLKQAEMVLLHGMEDYTFFAAIYTLDPEDYQNPETKAIDWDRLLRTPELIAKANPMYGISLDPIKINASVLQGHKLRPDKRGEIARTRFNLWTGAGMTLIEAAAWAACFLKGLDLSHFIGKRCWIGVDLGQVLDMCAIILLFEMPNDKLAVFGQFYLPEQSPTAENADLVDNLALWQEAGYLYLTPGPLADHDLVRSHIEQFCELFDVQVIACDPMQAHNTVKHLWDGNKPVMVYPNNQKTMTAPTDDIIGRVATQRILHDNNPVLSWMVGNTHGDRWPNGSILPRKDKKDSPRKIDGFVAMCFANGCRLDPAEAKPAGEAQGINTDPYQHRGLIGFENVEMANG</sequence>
<dbReference type="InterPro" id="IPR046462">
    <property type="entry name" value="TerL_nuclease"/>
</dbReference>
<dbReference type="Proteomes" id="UP000483035">
    <property type="component" value="Unassembled WGS sequence"/>
</dbReference>
<accession>A0A6L9UA36</accession>
<dbReference type="PANTHER" id="PTHR41287:SF1">
    <property type="entry name" value="PROTEIN YMFN"/>
    <property type="match status" value="1"/>
</dbReference>
<dbReference type="InterPro" id="IPR005021">
    <property type="entry name" value="Terminase_largesu-like"/>
</dbReference>
<dbReference type="InterPro" id="IPR027417">
    <property type="entry name" value="P-loop_NTPase"/>
</dbReference>
<dbReference type="Pfam" id="PF03354">
    <property type="entry name" value="TerL_ATPase"/>
    <property type="match status" value="1"/>
</dbReference>
<dbReference type="AlphaFoldDB" id="A0A6L9UA36"/>
<dbReference type="PANTHER" id="PTHR41287">
    <property type="match status" value="1"/>
</dbReference>
<comment type="caution">
    <text evidence="3">The sequence shown here is derived from an EMBL/GenBank/DDBJ whole genome shotgun (WGS) entry which is preliminary data.</text>
</comment>
<feature type="domain" description="Terminase large subunit-like ATPase" evidence="1">
    <location>
        <begin position="141"/>
        <end position="310"/>
    </location>
</feature>
<dbReference type="Gene3D" id="3.40.50.300">
    <property type="entry name" value="P-loop containing nucleotide triphosphate hydrolases"/>
    <property type="match status" value="1"/>
</dbReference>
<dbReference type="GO" id="GO:0004519">
    <property type="term" value="F:endonuclease activity"/>
    <property type="evidence" value="ECO:0007669"/>
    <property type="project" value="InterPro"/>
</dbReference>
<feature type="domain" description="Terminase large subunit-like endonuclease" evidence="2">
    <location>
        <begin position="358"/>
        <end position="612"/>
    </location>
</feature>
<evidence type="ECO:0000259" key="1">
    <source>
        <dbReference type="Pfam" id="PF03354"/>
    </source>
</evidence>
<evidence type="ECO:0000259" key="2">
    <source>
        <dbReference type="Pfam" id="PF20441"/>
    </source>
</evidence>
<proteinExistence type="predicted"/>
<dbReference type="EMBL" id="WUEY01000006">
    <property type="protein sequence ID" value="NEI70967.1"/>
    <property type="molecule type" value="Genomic_DNA"/>
</dbReference>
<dbReference type="InterPro" id="IPR046461">
    <property type="entry name" value="TerL_ATPase"/>
</dbReference>
<gene>
    <name evidence="3" type="ORF">GR212_15390</name>
</gene>
<protein>
    <recommendedName>
        <fullName evidence="5">Phage terminase-like protein, large subunit, contains N-terminal HTH domain</fullName>
    </recommendedName>
</protein>